<organism evidence="1 2">
    <name type="scientific">Phaeodactylibacter xiamenensis</name>
    <dbReference type="NCBI Taxonomy" id="1524460"/>
    <lineage>
        <taxon>Bacteria</taxon>
        <taxon>Pseudomonadati</taxon>
        <taxon>Bacteroidota</taxon>
        <taxon>Saprospiria</taxon>
        <taxon>Saprospirales</taxon>
        <taxon>Haliscomenobacteraceae</taxon>
        <taxon>Phaeodactylibacter</taxon>
    </lineage>
</organism>
<dbReference type="InterPro" id="IPR011042">
    <property type="entry name" value="6-blade_b-propeller_TolB-like"/>
</dbReference>
<dbReference type="InterPro" id="IPR050952">
    <property type="entry name" value="TRIM-NHL_E3_ligases"/>
</dbReference>
<dbReference type="RefSeq" id="WP_044216944.1">
    <property type="nucleotide sequence ID" value="NZ_JBKAGJ010000001.1"/>
</dbReference>
<dbReference type="Gene3D" id="2.120.10.30">
    <property type="entry name" value="TolB, C-terminal domain"/>
    <property type="match status" value="1"/>
</dbReference>
<gene>
    <name evidence="1" type="ORF">IX84_04910</name>
</gene>
<evidence type="ECO:0000313" key="1">
    <source>
        <dbReference type="EMBL" id="KGE89114.1"/>
    </source>
</evidence>
<name>A0A098S974_9BACT</name>
<dbReference type="SUPFAM" id="SSF75011">
    <property type="entry name" value="3-carboxy-cis,cis-mucoante lactonizing enzyme"/>
    <property type="match status" value="1"/>
</dbReference>
<comment type="caution">
    <text evidence="1">The sequence shown here is derived from an EMBL/GenBank/DDBJ whole genome shotgun (WGS) entry which is preliminary data.</text>
</comment>
<dbReference type="OrthoDB" id="9799230at2"/>
<accession>A0A098S974</accession>
<dbReference type="PANTHER" id="PTHR24104">
    <property type="entry name" value="E3 UBIQUITIN-PROTEIN LIGASE NHLRC1-RELATED"/>
    <property type="match status" value="1"/>
</dbReference>
<proteinExistence type="predicted"/>
<sequence>MTPTSSQEQLRPELLQDTRVFKGAEGSPLLAPRGVFLSHNRLFVADTAQNRLFIWHQLPEHEYQDPDVVLGQPAKAETGRNAGGGTSASTLFYPSGIWSDGQRLIVADAWNHRVLVWHQLPEKDGQPADVVIGQPDFERNEANVAGISHHPTAQSLHWPYGVFSDGQHLWIADTGNRRVLFFETIPASNYAAADKVLGKPSFEERDYDHNDPIWPYSVKVSPDGALAITDTQYYRVLLWHDWKQAFGSKADAIIGQASFEGNGQNQYGWFPQANTLNWCYDSCFYKDGLWVADTGNSRILWFKQLPFEHNTPADNLIGQKNFTTGSENKETIWTTEESLYWPFQVSIEGQTMVAADTGNHRIVINQLAK</sequence>
<dbReference type="PANTHER" id="PTHR24104:SF25">
    <property type="entry name" value="PROTEIN LIN-41"/>
    <property type="match status" value="1"/>
</dbReference>
<dbReference type="AlphaFoldDB" id="A0A098S974"/>
<dbReference type="STRING" id="1524460.IX84_04910"/>
<reference evidence="1 2" key="1">
    <citation type="journal article" date="2014" name="Int. J. Syst. Evol. Microbiol.">
        <title>Phaeodactylibacter xiamenensis gen. nov., sp. nov., a member of the family Saprospiraceae isolated from the marine alga Phaeodactylum tricornutum.</title>
        <authorList>
            <person name="Chen Z.Jr."/>
            <person name="Lei X."/>
            <person name="Lai Q."/>
            <person name="Li Y."/>
            <person name="Zhang B."/>
            <person name="Zhang J."/>
            <person name="Zhang H."/>
            <person name="Yang L."/>
            <person name="Zheng W."/>
            <person name="Tian Y."/>
            <person name="Yu Z."/>
            <person name="Xu H.Jr."/>
            <person name="Zheng T."/>
        </authorList>
    </citation>
    <scope>NUCLEOTIDE SEQUENCE [LARGE SCALE GENOMIC DNA]</scope>
    <source>
        <strain evidence="1 2">KD52</strain>
    </source>
</reference>
<dbReference type="EMBL" id="JPOS01000012">
    <property type="protein sequence ID" value="KGE89114.1"/>
    <property type="molecule type" value="Genomic_DNA"/>
</dbReference>
<dbReference type="GO" id="GO:0008270">
    <property type="term" value="F:zinc ion binding"/>
    <property type="evidence" value="ECO:0007669"/>
    <property type="project" value="UniProtKB-KW"/>
</dbReference>
<evidence type="ECO:0008006" key="3">
    <source>
        <dbReference type="Google" id="ProtNLM"/>
    </source>
</evidence>
<protein>
    <recommendedName>
        <fullName evidence="3">NHL repeat containing protein</fullName>
    </recommendedName>
</protein>
<dbReference type="Proteomes" id="UP000029736">
    <property type="component" value="Unassembled WGS sequence"/>
</dbReference>
<evidence type="ECO:0000313" key="2">
    <source>
        <dbReference type="Proteomes" id="UP000029736"/>
    </source>
</evidence>
<keyword evidence="2" id="KW-1185">Reference proteome</keyword>